<dbReference type="Pfam" id="PF00096">
    <property type="entry name" value="zf-C2H2"/>
    <property type="match status" value="2"/>
</dbReference>
<keyword evidence="6" id="KW-0539">Nucleus</keyword>
<evidence type="ECO:0000256" key="7">
    <source>
        <dbReference type="PROSITE-ProRule" id="PRU00042"/>
    </source>
</evidence>
<dbReference type="Proteomes" id="UP001142055">
    <property type="component" value="Chromosome 2"/>
</dbReference>
<gene>
    <name evidence="10" type="ORF">RDWZM_004999</name>
</gene>
<dbReference type="GO" id="GO:0008270">
    <property type="term" value="F:zinc ion binding"/>
    <property type="evidence" value="ECO:0007669"/>
    <property type="project" value="UniProtKB-KW"/>
</dbReference>
<feature type="domain" description="C2H2-type" evidence="9">
    <location>
        <begin position="468"/>
        <end position="495"/>
    </location>
</feature>
<feature type="compositionally biased region" description="Low complexity" evidence="8">
    <location>
        <begin position="227"/>
        <end position="267"/>
    </location>
</feature>
<feature type="compositionally biased region" description="Low complexity" evidence="8">
    <location>
        <begin position="76"/>
        <end position="92"/>
    </location>
</feature>
<dbReference type="FunFam" id="3.30.160.60:FF:000759">
    <property type="entry name" value="zinc finger protein 16"/>
    <property type="match status" value="1"/>
</dbReference>
<keyword evidence="5" id="KW-0862">Zinc</keyword>
<feature type="compositionally biased region" description="Low complexity" evidence="8">
    <location>
        <begin position="373"/>
        <end position="389"/>
    </location>
</feature>
<keyword evidence="3" id="KW-0677">Repeat</keyword>
<evidence type="ECO:0000256" key="5">
    <source>
        <dbReference type="ARBA" id="ARBA00022833"/>
    </source>
</evidence>
<dbReference type="OMA" id="HIESSCM"/>
<dbReference type="GO" id="GO:0005634">
    <property type="term" value="C:nucleus"/>
    <property type="evidence" value="ECO:0007669"/>
    <property type="project" value="UniProtKB-SubCell"/>
</dbReference>
<dbReference type="PANTHER" id="PTHR24394">
    <property type="entry name" value="ZINC FINGER PROTEIN"/>
    <property type="match status" value="1"/>
</dbReference>
<keyword evidence="2" id="KW-0479">Metal-binding</keyword>
<feature type="region of interest" description="Disordered" evidence="8">
    <location>
        <begin position="347"/>
        <end position="389"/>
    </location>
</feature>
<organism evidence="10 11">
    <name type="scientific">Blomia tropicalis</name>
    <name type="common">Mite</name>
    <dbReference type="NCBI Taxonomy" id="40697"/>
    <lineage>
        <taxon>Eukaryota</taxon>
        <taxon>Metazoa</taxon>
        <taxon>Ecdysozoa</taxon>
        <taxon>Arthropoda</taxon>
        <taxon>Chelicerata</taxon>
        <taxon>Arachnida</taxon>
        <taxon>Acari</taxon>
        <taxon>Acariformes</taxon>
        <taxon>Sarcoptiformes</taxon>
        <taxon>Astigmata</taxon>
        <taxon>Glycyphagoidea</taxon>
        <taxon>Echimyopodidae</taxon>
        <taxon>Blomia</taxon>
    </lineage>
</organism>
<proteinExistence type="predicted"/>
<reference evidence="10" key="1">
    <citation type="submission" date="2022-12" db="EMBL/GenBank/DDBJ databases">
        <title>Genome assemblies of Blomia tropicalis.</title>
        <authorList>
            <person name="Cui Y."/>
        </authorList>
    </citation>
    <scope>NUCLEOTIDE SEQUENCE</scope>
    <source>
        <tissue evidence="10">Adult mites</tissue>
    </source>
</reference>
<keyword evidence="11" id="KW-1185">Reference proteome</keyword>
<feature type="region of interest" description="Disordered" evidence="8">
    <location>
        <begin position="618"/>
        <end position="637"/>
    </location>
</feature>
<dbReference type="InterPro" id="IPR036236">
    <property type="entry name" value="Znf_C2H2_sf"/>
</dbReference>
<dbReference type="FunFam" id="3.30.160.60:FF:000515">
    <property type="entry name" value="early growth response protein 4"/>
    <property type="match status" value="1"/>
</dbReference>
<evidence type="ECO:0000259" key="9">
    <source>
        <dbReference type="PROSITE" id="PS50157"/>
    </source>
</evidence>
<dbReference type="PROSITE" id="PS00028">
    <property type="entry name" value="ZINC_FINGER_C2H2_1"/>
    <property type="match status" value="5"/>
</dbReference>
<keyword evidence="4 7" id="KW-0863">Zinc-finger</keyword>
<dbReference type="Pfam" id="PF13913">
    <property type="entry name" value="zf-C2HC_2"/>
    <property type="match status" value="1"/>
</dbReference>
<dbReference type="SUPFAM" id="SSF57667">
    <property type="entry name" value="beta-beta-alpha zinc fingers"/>
    <property type="match status" value="2"/>
</dbReference>
<comment type="subcellular location">
    <subcellularLocation>
        <location evidence="1">Nucleus</location>
    </subcellularLocation>
</comment>
<feature type="compositionally biased region" description="Polar residues" evidence="8">
    <location>
        <begin position="191"/>
        <end position="219"/>
    </location>
</feature>
<feature type="domain" description="C2H2-type" evidence="9">
    <location>
        <begin position="496"/>
        <end position="523"/>
    </location>
</feature>
<evidence type="ECO:0000256" key="3">
    <source>
        <dbReference type="ARBA" id="ARBA00022737"/>
    </source>
</evidence>
<dbReference type="SMART" id="SM00355">
    <property type="entry name" value="ZnF_C2H2"/>
    <property type="match status" value="5"/>
</dbReference>
<accession>A0A9Q0M5B8</accession>
<feature type="domain" description="C2H2-type" evidence="9">
    <location>
        <begin position="440"/>
        <end position="467"/>
    </location>
</feature>
<feature type="compositionally biased region" description="Polar residues" evidence="8">
    <location>
        <begin position="363"/>
        <end position="372"/>
    </location>
</feature>
<name>A0A9Q0M5B8_BLOTA</name>
<feature type="domain" description="C2H2-type" evidence="9">
    <location>
        <begin position="412"/>
        <end position="439"/>
    </location>
</feature>
<dbReference type="EMBL" id="JAPWDV010000002">
    <property type="protein sequence ID" value="KAJ6219187.1"/>
    <property type="molecule type" value="Genomic_DNA"/>
</dbReference>
<sequence>MKKGQATTATTAATNSIPQLWYTSDISSILEGTFVPRAAANWSDVERTLAPSAGFDPRSHIASFIHQPTLSHQTESSENNNLINSSSESSISKQLNQNKSLNCTASAVDTGNTVNLINGMASSQLLAANAGAIAFPSNAHQQQTNQQQVQQSQQQAASQLQNNANVHHLLSQNLLNNSNNSGRGTKGKRAQANTNGPQASNGIANLPTQTPLFLGSTSVAFPGNPLQPQLSNQAFQNQQQQQQQHQNSRQSSAQQQQQMQHSPQHQQGVLLSSLNPGASPLRSLVNNPSSSPLASPNAVAVAAAVAAAQNQSSYVANWPCPACKIGFRSANELQTHLSAHFVPSQNANSKASSVDSLGHPNHFNATSTNNAAQGSQQQQQQQPSHNQTQFNHAANVTAKKDSSVHMKKDKSVPCNVCGKLFTTPDRVRVHVRVAHGEKTCSCEICGCGFSYRCKLVNHMRTHTGDKPFTCEICGRSFSQKNHLKRHHMIHTGERPFPCEICGRSFYRKDKLTRHRRIHTNTNPGGRGARNSAASMAKNVAAASMVLNTNNVNVDVAAAAAVAAAASNKAAAAMAPTIAQSFSSLPGATIQLIPVSMAAQLRGTAGLGQNQSWVPLAHQHTEHRTASSEQKSPNDGRQQAIGVSSIESLITSSSSFYSTSTTELIQKIDDLSLDSGDFCQYEKLY</sequence>
<feature type="compositionally biased region" description="Polar residues" evidence="8">
    <location>
        <begin position="626"/>
        <end position="636"/>
    </location>
</feature>
<dbReference type="Gene3D" id="3.30.160.60">
    <property type="entry name" value="Classic Zinc Finger"/>
    <property type="match status" value="4"/>
</dbReference>
<evidence type="ECO:0000256" key="1">
    <source>
        <dbReference type="ARBA" id="ARBA00004123"/>
    </source>
</evidence>
<dbReference type="PROSITE" id="PS50157">
    <property type="entry name" value="ZINC_FINGER_C2H2_2"/>
    <property type="match status" value="4"/>
</dbReference>
<dbReference type="PANTHER" id="PTHR24394:SF44">
    <property type="entry name" value="ZINC FINGER PROTEIN 271-LIKE"/>
    <property type="match status" value="1"/>
</dbReference>
<dbReference type="GO" id="GO:0000981">
    <property type="term" value="F:DNA-binding transcription factor activity, RNA polymerase II-specific"/>
    <property type="evidence" value="ECO:0007669"/>
    <property type="project" value="TreeGrafter"/>
</dbReference>
<evidence type="ECO:0000256" key="8">
    <source>
        <dbReference type="SAM" id="MobiDB-lite"/>
    </source>
</evidence>
<protein>
    <recommendedName>
        <fullName evidence="9">C2H2-type domain-containing protein</fullName>
    </recommendedName>
</protein>
<evidence type="ECO:0000313" key="10">
    <source>
        <dbReference type="EMBL" id="KAJ6219187.1"/>
    </source>
</evidence>
<evidence type="ECO:0000313" key="11">
    <source>
        <dbReference type="Proteomes" id="UP001142055"/>
    </source>
</evidence>
<evidence type="ECO:0000256" key="2">
    <source>
        <dbReference type="ARBA" id="ARBA00022723"/>
    </source>
</evidence>
<evidence type="ECO:0000256" key="4">
    <source>
        <dbReference type="ARBA" id="ARBA00022771"/>
    </source>
</evidence>
<feature type="region of interest" description="Disordered" evidence="8">
    <location>
        <begin position="70"/>
        <end position="93"/>
    </location>
</feature>
<dbReference type="InterPro" id="IPR013087">
    <property type="entry name" value="Znf_C2H2_type"/>
</dbReference>
<dbReference type="AlphaFoldDB" id="A0A9Q0M5B8"/>
<comment type="caution">
    <text evidence="10">The sequence shown here is derived from an EMBL/GenBank/DDBJ whole genome shotgun (WGS) entry which is preliminary data.</text>
</comment>
<evidence type="ECO:0000256" key="6">
    <source>
        <dbReference type="ARBA" id="ARBA00023242"/>
    </source>
</evidence>
<feature type="region of interest" description="Disordered" evidence="8">
    <location>
        <begin position="174"/>
        <end position="275"/>
    </location>
</feature>
<feature type="region of interest" description="Disordered" evidence="8">
    <location>
        <begin position="138"/>
        <end position="160"/>
    </location>
</feature>